<organism evidence="10 11">
    <name type="scientific">Parahaliea mediterranea</name>
    <dbReference type="NCBI Taxonomy" id="651086"/>
    <lineage>
        <taxon>Bacteria</taxon>
        <taxon>Pseudomonadati</taxon>
        <taxon>Pseudomonadota</taxon>
        <taxon>Gammaproteobacteria</taxon>
        <taxon>Cellvibrionales</taxon>
        <taxon>Halieaceae</taxon>
        <taxon>Parahaliea</taxon>
    </lineage>
</organism>
<dbReference type="PIRSF" id="PIRSF000429">
    <property type="entry name" value="Ac-CoA_Ac_transf"/>
    <property type="match status" value="1"/>
</dbReference>
<dbReference type="GO" id="GO:0005737">
    <property type="term" value="C:cytoplasm"/>
    <property type="evidence" value="ECO:0007669"/>
    <property type="project" value="UniProtKB-ARBA"/>
</dbReference>
<dbReference type="SUPFAM" id="SSF53901">
    <property type="entry name" value="Thiolase-like"/>
    <property type="match status" value="2"/>
</dbReference>
<dbReference type="InterPro" id="IPR020617">
    <property type="entry name" value="Thiolase_C"/>
</dbReference>
<dbReference type="GO" id="GO:0006635">
    <property type="term" value="P:fatty acid beta-oxidation"/>
    <property type="evidence" value="ECO:0007669"/>
    <property type="project" value="TreeGrafter"/>
</dbReference>
<dbReference type="InterPro" id="IPR016039">
    <property type="entry name" value="Thiolase-like"/>
</dbReference>
<dbReference type="InterPro" id="IPR020615">
    <property type="entry name" value="Thiolase_acyl_enz_int_AS"/>
</dbReference>
<dbReference type="GO" id="GO:0003988">
    <property type="term" value="F:acetyl-CoA C-acyltransferase activity"/>
    <property type="evidence" value="ECO:0007669"/>
    <property type="project" value="UniProtKB-EC"/>
</dbReference>
<feature type="domain" description="Thiolase N-terminal" evidence="8">
    <location>
        <begin position="9"/>
        <end position="271"/>
    </location>
</feature>
<reference evidence="10" key="1">
    <citation type="submission" date="2021-02" db="EMBL/GenBank/DDBJ databases">
        <title>PHA producing bacteria isolated from coastal sediment in Guangdong, Shenzhen.</title>
        <authorList>
            <person name="Zheng W."/>
            <person name="Yu S."/>
            <person name="Huang Y."/>
        </authorList>
    </citation>
    <scope>NUCLEOTIDE SEQUENCE</scope>
    <source>
        <strain evidence="10">TN14-10</strain>
    </source>
</reference>
<evidence type="ECO:0000256" key="6">
    <source>
        <dbReference type="PIRSR" id="PIRSR000429-1"/>
    </source>
</evidence>
<keyword evidence="11" id="KW-1185">Reference proteome</keyword>
<dbReference type="PANTHER" id="PTHR43853">
    <property type="entry name" value="3-KETOACYL-COA THIOLASE, PEROXISOMAL"/>
    <property type="match status" value="1"/>
</dbReference>
<evidence type="ECO:0000256" key="4">
    <source>
        <dbReference type="ARBA" id="ARBA00023315"/>
    </source>
</evidence>
<dbReference type="InterPro" id="IPR002155">
    <property type="entry name" value="Thiolase"/>
</dbReference>
<dbReference type="EC" id="2.3.1.16" evidence="5"/>
<name>A0A939DFW6_9GAMM</name>
<evidence type="ECO:0000256" key="5">
    <source>
        <dbReference type="ARBA" id="ARBA00024073"/>
    </source>
</evidence>
<keyword evidence="4 7" id="KW-0012">Acyltransferase</keyword>
<dbReference type="RefSeq" id="WP_206560956.1">
    <property type="nucleotide sequence ID" value="NZ_JAFKCZ010000008.1"/>
</dbReference>
<dbReference type="FunFam" id="3.40.47.10:FF:000010">
    <property type="entry name" value="Acetyl-CoA acetyltransferase (Thiolase)"/>
    <property type="match status" value="1"/>
</dbReference>
<dbReference type="CDD" id="cd00751">
    <property type="entry name" value="thiolase"/>
    <property type="match status" value="1"/>
</dbReference>
<feature type="domain" description="Thiolase C-terminal" evidence="9">
    <location>
        <begin position="281"/>
        <end position="403"/>
    </location>
</feature>
<comment type="caution">
    <text evidence="10">The sequence shown here is derived from an EMBL/GenBank/DDBJ whole genome shotgun (WGS) entry which is preliminary data.</text>
</comment>
<comment type="similarity">
    <text evidence="2 7">Belongs to the thiolase-like superfamily. Thiolase family.</text>
</comment>
<dbReference type="PANTHER" id="PTHR43853:SF2">
    <property type="entry name" value="3-OXOADIPYL-COA_3-OXO-5,6-DEHYDROSUBERYL-COA THIOLASE"/>
    <property type="match status" value="1"/>
</dbReference>
<evidence type="ECO:0000256" key="7">
    <source>
        <dbReference type="RuleBase" id="RU003557"/>
    </source>
</evidence>
<protein>
    <recommendedName>
        <fullName evidence="5">acetyl-CoA C-acyltransferase</fullName>
        <ecNumber evidence="5">2.3.1.16</ecNumber>
    </recommendedName>
</protein>
<dbReference type="Proteomes" id="UP000664303">
    <property type="component" value="Unassembled WGS sequence"/>
</dbReference>
<dbReference type="Pfam" id="PF00108">
    <property type="entry name" value="Thiolase_N"/>
    <property type="match status" value="1"/>
</dbReference>
<evidence type="ECO:0000259" key="8">
    <source>
        <dbReference type="Pfam" id="PF00108"/>
    </source>
</evidence>
<dbReference type="AlphaFoldDB" id="A0A939DFW6"/>
<dbReference type="InterPro" id="IPR020613">
    <property type="entry name" value="Thiolase_CS"/>
</dbReference>
<evidence type="ECO:0000313" key="10">
    <source>
        <dbReference type="EMBL" id="MBN7797513.1"/>
    </source>
</evidence>
<dbReference type="GO" id="GO:0010124">
    <property type="term" value="P:phenylacetate catabolic process"/>
    <property type="evidence" value="ECO:0007669"/>
    <property type="project" value="TreeGrafter"/>
</dbReference>
<feature type="active site" description="Acyl-thioester intermediate" evidence="6">
    <location>
        <position position="93"/>
    </location>
</feature>
<dbReference type="Pfam" id="PF02803">
    <property type="entry name" value="Thiolase_C"/>
    <property type="match status" value="1"/>
</dbReference>
<sequence length="404" mass="42012">MTIELEQAFIIDGARSAFGRHGGALSGVRPDDLLASVIRSLVNRNNVDPATIEDVVIGCTNQAGEDCRNVARFAALLADLPISTAGITLNRLCGSGLSAIADAARCIQVGDGQLYLAGGVEVMSRAPLVLSKADKAFSRLQTIADSTMGARFSNPAFLAQFGDDSMPQTADNVAASLRISRAECDRFAVASQHKYETARSSGFFTDEIVPVELPAGGRKPAAQVVEDEHPRPATDFERIAQMGALNEGGVVTAANASGINDGAAALLLCSGDALRQYSLTARGRILASAVAGVEPRLMGLGPVPAAEKALKRAGLTLDDMDVIEINEAFAAQALGCMKKLEIDPADHRVNPNGGAIAVGHPLGASGARIALTALRQLERTGGRYALASMCIGIGQGIALIIERV</sequence>
<dbReference type="InterPro" id="IPR020616">
    <property type="entry name" value="Thiolase_N"/>
</dbReference>
<dbReference type="Gene3D" id="3.40.47.10">
    <property type="match status" value="1"/>
</dbReference>
<dbReference type="PROSITE" id="PS00098">
    <property type="entry name" value="THIOLASE_1"/>
    <property type="match status" value="1"/>
</dbReference>
<evidence type="ECO:0000313" key="11">
    <source>
        <dbReference type="Proteomes" id="UP000664303"/>
    </source>
</evidence>
<proteinExistence type="inferred from homology"/>
<keyword evidence="3 7" id="KW-0808">Transferase</keyword>
<evidence type="ECO:0000256" key="3">
    <source>
        <dbReference type="ARBA" id="ARBA00022679"/>
    </source>
</evidence>
<accession>A0A939DFW6</accession>
<dbReference type="InterPro" id="IPR020610">
    <property type="entry name" value="Thiolase_AS"/>
</dbReference>
<feature type="active site" description="Proton acceptor" evidence="6">
    <location>
        <position position="360"/>
    </location>
</feature>
<comment type="pathway">
    <text evidence="1">Lipid metabolism.</text>
</comment>
<evidence type="ECO:0000256" key="2">
    <source>
        <dbReference type="ARBA" id="ARBA00010982"/>
    </source>
</evidence>
<dbReference type="NCBIfam" id="TIGR01930">
    <property type="entry name" value="AcCoA-C-Actrans"/>
    <property type="match status" value="1"/>
</dbReference>
<dbReference type="PROSITE" id="PS00099">
    <property type="entry name" value="THIOLASE_3"/>
    <property type="match status" value="1"/>
</dbReference>
<evidence type="ECO:0000256" key="1">
    <source>
        <dbReference type="ARBA" id="ARBA00005189"/>
    </source>
</evidence>
<gene>
    <name evidence="10" type="ORF">JYP50_12965</name>
</gene>
<feature type="active site" description="Proton acceptor" evidence="6">
    <location>
        <position position="390"/>
    </location>
</feature>
<dbReference type="EMBL" id="JAFKCZ010000008">
    <property type="protein sequence ID" value="MBN7797513.1"/>
    <property type="molecule type" value="Genomic_DNA"/>
</dbReference>
<dbReference type="InterPro" id="IPR050215">
    <property type="entry name" value="Thiolase-like_sf_Thiolase"/>
</dbReference>
<dbReference type="PROSITE" id="PS00737">
    <property type="entry name" value="THIOLASE_2"/>
    <property type="match status" value="1"/>
</dbReference>
<evidence type="ECO:0000259" key="9">
    <source>
        <dbReference type="Pfam" id="PF02803"/>
    </source>
</evidence>